<dbReference type="EMBL" id="JAACJM010000064">
    <property type="protein sequence ID" value="KAF5353142.1"/>
    <property type="molecule type" value="Genomic_DNA"/>
</dbReference>
<evidence type="ECO:0000313" key="2">
    <source>
        <dbReference type="EMBL" id="KAF5353142.1"/>
    </source>
</evidence>
<evidence type="ECO:0000313" key="3">
    <source>
        <dbReference type="Proteomes" id="UP000559256"/>
    </source>
</evidence>
<feature type="compositionally biased region" description="Low complexity" evidence="1">
    <location>
        <begin position="89"/>
        <end position="98"/>
    </location>
</feature>
<evidence type="ECO:0000256" key="1">
    <source>
        <dbReference type="SAM" id="MobiDB-lite"/>
    </source>
</evidence>
<protein>
    <submittedName>
        <fullName evidence="2">Uncharacterized protein</fullName>
    </submittedName>
</protein>
<dbReference type="OrthoDB" id="2848819at2759"/>
<name>A0A8H5FY85_9AGAR</name>
<feature type="region of interest" description="Disordered" evidence="1">
    <location>
        <begin position="78"/>
        <end position="98"/>
    </location>
</feature>
<organism evidence="2 3">
    <name type="scientific">Tetrapyrgos nigripes</name>
    <dbReference type="NCBI Taxonomy" id="182062"/>
    <lineage>
        <taxon>Eukaryota</taxon>
        <taxon>Fungi</taxon>
        <taxon>Dikarya</taxon>
        <taxon>Basidiomycota</taxon>
        <taxon>Agaricomycotina</taxon>
        <taxon>Agaricomycetes</taxon>
        <taxon>Agaricomycetidae</taxon>
        <taxon>Agaricales</taxon>
        <taxon>Marasmiineae</taxon>
        <taxon>Marasmiaceae</taxon>
        <taxon>Tetrapyrgos</taxon>
    </lineage>
</organism>
<accession>A0A8H5FY85</accession>
<dbReference type="AlphaFoldDB" id="A0A8H5FY85"/>
<sequence>MAKLKDWNPEYSLYVREVSILFKRSPGIMPPPKDFVKELPDTLASILSRISSSSTRLSKMAFNTDQHTVHSFKKAFARAQHQHRDQRPGTGTTDETTGTLLSLSFPTVICLTVGPYNEFIVQHCPNIRHISDVPHSVWGGNIGHAREHIMNLIEEARKIENLESFVIREALTEELMNALYSSIPRIKTLAILRHSILYMSFEDFVSTHLSRFRHLRILSIPDVSHLDVGYSPPQWGGFSPRPDADEIRKRIDEGKQARERVARAIFEACPLLKELWFEDRIRASVKAKGGTGVGDVEKAVNSNTRTRELAFSKGRNDCDCEPPTFMFLSMCADFS</sequence>
<proteinExistence type="predicted"/>
<reference evidence="2 3" key="1">
    <citation type="journal article" date="2020" name="ISME J.">
        <title>Uncovering the hidden diversity of litter-decomposition mechanisms in mushroom-forming fungi.</title>
        <authorList>
            <person name="Floudas D."/>
            <person name="Bentzer J."/>
            <person name="Ahren D."/>
            <person name="Johansson T."/>
            <person name="Persson P."/>
            <person name="Tunlid A."/>
        </authorList>
    </citation>
    <scope>NUCLEOTIDE SEQUENCE [LARGE SCALE GENOMIC DNA]</scope>
    <source>
        <strain evidence="2 3">CBS 291.85</strain>
    </source>
</reference>
<dbReference type="Proteomes" id="UP000559256">
    <property type="component" value="Unassembled WGS sequence"/>
</dbReference>
<keyword evidence="3" id="KW-1185">Reference proteome</keyword>
<gene>
    <name evidence="2" type="ORF">D9758_008772</name>
</gene>
<comment type="caution">
    <text evidence="2">The sequence shown here is derived from an EMBL/GenBank/DDBJ whole genome shotgun (WGS) entry which is preliminary data.</text>
</comment>